<protein>
    <submittedName>
        <fullName evidence="1">Uncharacterized protein</fullName>
    </submittedName>
</protein>
<sequence length="105" mass="12318">MRRCLEPQCLHKSIPHYVHPVVWMPVRLMRLDRMGENTLHKPELSQHPVRHLWLDAVKVHNEHMPSRNPLSSNPVSIGCPAVYFHSYNPTWDTARCMACKLQYPV</sequence>
<proteinExistence type="predicted"/>
<organism evidence="1 2">
    <name type="scientific">Catharanthus roseus</name>
    <name type="common">Madagascar periwinkle</name>
    <name type="synonym">Vinca rosea</name>
    <dbReference type="NCBI Taxonomy" id="4058"/>
    <lineage>
        <taxon>Eukaryota</taxon>
        <taxon>Viridiplantae</taxon>
        <taxon>Streptophyta</taxon>
        <taxon>Embryophyta</taxon>
        <taxon>Tracheophyta</taxon>
        <taxon>Spermatophyta</taxon>
        <taxon>Magnoliopsida</taxon>
        <taxon>eudicotyledons</taxon>
        <taxon>Gunneridae</taxon>
        <taxon>Pentapetalae</taxon>
        <taxon>asterids</taxon>
        <taxon>lamiids</taxon>
        <taxon>Gentianales</taxon>
        <taxon>Apocynaceae</taxon>
        <taxon>Rauvolfioideae</taxon>
        <taxon>Vinceae</taxon>
        <taxon>Catharanthinae</taxon>
        <taxon>Catharanthus</taxon>
    </lineage>
</organism>
<gene>
    <name evidence="1" type="ORF">M9H77_35091</name>
</gene>
<evidence type="ECO:0000313" key="1">
    <source>
        <dbReference type="EMBL" id="KAI5649086.1"/>
    </source>
</evidence>
<evidence type="ECO:0000313" key="2">
    <source>
        <dbReference type="Proteomes" id="UP001060085"/>
    </source>
</evidence>
<dbReference type="EMBL" id="CM044708">
    <property type="protein sequence ID" value="KAI5649086.1"/>
    <property type="molecule type" value="Genomic_DNA"/>
</dbReference>
<accession>A0ACB9ZN08</accession>
<reference evidence="2" key="1">
    <citation type="journal article" date="2023" name="Nat. Plants">
        <title>Single-cell RNA sequencing provides a high-resolution roadmap for understanding the multicellular compartmentation of specialized metabolism.</title>
        <authorList>
            <person name="Sun S."/>
            <person name="Shen X."/>
            <person name="Li Y."/>
            <person name="Li Y."/>
            <person name="Wang S."/>
            <person name="Li R."/>
            <person name="Zhang H."/>
            <person name="Shen G."/>
            <person name="Guo B."/>
            <person name="Wei J."/>
            <person name="Xu J."/>
            <person name="St-Pierre B."/>
            <person name="Chen S."/>
            <person name="Sun C."/>
        </authorList>
    </citation>
    <scope>NUCLEOTIDE SEQUENCE [LARGE SCALE GENOMIC DNA]</scope>
</reference>
<comment type="caution">
    <text evidence="1">The sequence shown here is derived from an EMBL/GenBank/DDBJ whole genome shotgun (WGS) entry which is preliminary data.</text>
</comment>
<dbReference type="Proteomes" id="UP001060085">
    <property type="component" value="Linkage Group LG08"/>
</dbReference>
<keyword evidence="2" id="KW-1185">Reference proteome</keyword>
<name>A0ACB9ZN08_CATRO</name>